<protein>
    <submittedName>
        <fullName evidence="1">Uncharacterized protein</fullName>
    </submittedName>
</protein>
<dbReference type="RefSeq" id="WP_014962425.1">
    <property type="nucleotide sequence ID" value="NC_018655.1"/>
</dbReference>
<sequence>MNKGRPSKADQLRIEKKLRPYFEKMLTVSIASRETKINHNTVKKYYKKWYDEIASTEHPDFVKRSKIIISNSNIALDNQLSKLYKIQETLEKQITYSIEQNNGIPNLENNIYKTSILLIEKISDMILKKTNLTVTPTADIVLSREIKEYMIENGAV</sequence>
<name>K0B3J2_9ARCH</name>
<accession>K0B3J2</accession>
<proteinExistence type="predicted"/>
<dbReference type="HOGENOM" id="CLU_1682602_0_0_2"/>
<dbReference type="AlphaFoldDB" id="K0B3J2"/>
<dbReference type="PATRIC" id="fig|1229908.8.peg.121"/>
<dbReference type="GeneID" id="13725565"/>
<dbReference type="KEGG" id="nkr:NKOR_00580"/>
<dbReference type="STRING" id="1229908.NKOR_00580"/>
<keyword evidence="2" id="KW-1185">Reference proteome</keyword>
<evidence type="ECO:0000313" key="2">
    <source>
        <dbReference type="Proteomes" id="UP000006101"/>
    </source>
</evidence>
<reference evidence="1 2" key="1">
    <citation type="journal article" date="2012" name="J. Bacteriol.">
        <title>Draft Genome Sequence of an Ammonia-Oxidizing Archaeon, "Candidatus Nitrosopumilus koreensis" AR1, from Marine Sediment.</title>
        <authorList>
            <person name="Park S.J."/>
            <person name="Kim J.G."/>
            <person name="Jung M.Y."/>
            <person name="Kim S.J."/>
            <person name="Cha I.T."/>
            <person name="Kwon K."/>
            <person name="Lee J.H."/>
            <person name="Rhee S.K."/>
        </authorList>
    </citation>
    <scope>NUCLEOTIDE SEQUENCE [LARGE SCALE GENOMIC DNA]</scope>
    <source>
        <strain evidence="1 2">AR1</strain>
    </source>
</reference>
<dbReference type="EMBL" id="CP003842">
    <property type="protein sequence ID" value="AFS80034.1"/>
    <property type="molecule type" value="Genomic_DNA"/>
</dbReference>
<dbReference type="Proteomes" id="UP000006101">
    <property type="component" value="Chromosome"/>
</dbReference>
<gene>
    <name evidence="1" type="ORF">NKOR_00580</name>
</gene>
<organism evidence="1 2">
    <name type="scientific">Candidatus Nitrosopumilus koreensis AR1</name>
    <dbReference type="NCBI Taxonomy" id="1229908"/>
    <lineage>
        <taxon>Archaea</taxon>
        <taxon>Nitrososphaerota</taxon>
        <taxon>Nitrososphaeria</taxon>
        <taxon>Nitrosopumilales</taxon>
        <taxon>Nitrosopumilaceae</taxon>
        <taxon>Nitrosopumilus</taxon>
    </lineage>
</organism>
<evidence type="ECO:0000313" key="1">
    <source>
        <dbReference type="EMBL" id="AFS80034.1"/>
    </source>
</evidence>